<dbReference type="Proteomes" id="UP000589520">
    <property type="component" value="Unassembled WGS sequence"/>
</dbReference>
<comment type="caution">
    <text evidence="8">The sequence shown here is derived from an EMBL/GenBank/DDBJ whole genome shotgun (WGS) entry which is preliminary data.</text>
</comment>
<evidence type="ECO:0000256" key="1">
    <source>
        <dbReference type="ARBA" id="ARBA00004167"/>
    </source>
</evidence>
<dbReference type="AlphaFoldDB" id="A0A7Y9PJX5"/>
<proteinExistence type="predicted"/>
<dbReference type="InterPro" id="IPR006260">
    <property type="entry name" value="TonB/TolA_C"/>
</dbReference>
<reference evidence="8 9" key="1">
    <citation type="submission" date="2020-07" db="EMBL/GenBank/DDBJ databases">
        <title>Genomic Encyclopedia of Type Strains, Phase IV (KMG-V): Genome sequencing to study the core and pangenomes of soil and plant-associated prokaryotes.</title>
        <authorList>
            <person name="Whitman W."/>
        </authorList>
    </citation>
    <scope>NUCLEOTIDE SEQUENCE [LARGE SCALE GENOMIC DNA]</scope>
    <source>
        <strain evidence="8 9">X4EP2</strain>
    </source>
</reference>
<gene>
    <name evidence="8" type="ORF">HDF17_003532</name>
</gene>
<organism evidence="8 9">
    <name type="scientific">Granulicella arctica</name>
    <dbReference type="NCBI Taxonomy" id="940613"/>
    <lineage>
        <taxon>Bacteria</taxon>
        <taxon>Pseudomonadati</taxon>
        <taxon>Acidobacteriota</taxon>
        <taxon>Terriglobia</taxon>
        <taxon>Terriglobales</taxon>
        <taxon>Acidobacteriaceae</taxon>
        <taxon>Granulicella</taxon>
    </lineage>
</organism>
<sequence>MAKSLGTEVLAPPQSIQFTHFGVLDDGQRSKASFFTSLTINVLLAIIVVILGMAAKKISDSRPHVTMLVAPVILKPAPEIIKPRVLPKLPPPPKIQAQPPKITVPQVKVPEVPKPQVVKMAAAPVITPAPPKRIIAPAAPAAVNLARPQAASVPNNSPHPSAIALGRPDNPIAPSNLPATSSVNLGQRGLAGMPASNSGGGPPATRVNLGSGSPGSGSLSGNGTRAVAGVRLGVPGGTGPNNATGRVAGPVNLGVAAAATPSKPLSAYSSPVRTGPKVIYKPHPEYTAEARALHLEGTVSVRLRVSASGSVQVLGVSSGLGHGLDQAAENAVRSTRFQPAMDAAGHPIDWEGIVNVAFQLAS</sequence>
<dbReference type="GO" id="GO:0055085">
    <property type="term" value="P:transmembrane transport"/>
    <property type="evidence" value="ECO:0007669"/>
    <property type="project" value="InterPro"/>
</dbReference>
<dbReference type="RefSeq" id="WP_179493050.1">
    <property type="nucleotide sequence ID" value="NZ_JACCCW010000002.1"/>
</dbReference>
<dbReference type="Pfam" id="PF03544">
    <property type="entry name" value="TonB_C"/>
    <property type="match status" value="1"/>
</dbReference>
<protein>
    <submittedName>
        <fullName evidence="8">TonB family protein</fullName>
    </submittedName>
</protein>
<keyword evidence="3 6" id="KW-1133">Transmembrane helix</keyword>
<feature type="region of interest" description="Disordered" evidence="5">
    <location>
        <begin position="187"/>
        <end position="222"/>
    </location>
</feature>
<dbReference type="Gene3D" id="3.30.1150.10">
    <property type="match status" value="1"/>
</dbReference>
<evidence type="ECO:0000313" key="9">
    <source>
        <dbReference type="Proteomes" id="UP000589520"/>
    </source>
</evidence>
<feature type="domain" description="TonB C-terminal" evidence="7">
    <location>
        <begin position="271"/>
        <end position="362"/>
    </location>
</feature>
<feature type="transmembrane region" description="Helical" evidence="6">
    <location>
        <begin position="34"/>
        <end position="54"/>
    </location>
</feature>
<dbReference type="SUPFAM" id="SSF74653">
    <property type="entry name" value="TolA/TonB C-terminal domain"/>
    <property type="match status" value="1"/>
</dbReference>
<keyword evidence="2 6" id="KW-0812">Transmembrane</keyword>
<evidence type="ECO:0000256" key="2">
    <source>
        <dbReference type="ARBA" id="ARBA00022692"/>
    </source>
</evidence>
<evidence type="ECO:0000259" key="7">
    <source>
        <dbReference type="PROSITE" id="PS52015"/>
    </source>
</evidence>
<evidence type="ECO:0000256" key="6">
    <source>
        <dbReference type="SAM" id="Phobius"/>
    </source>
</evidence>
<evidence type="ECO:0000256" key="4">
    <source>
        <dbReference type="ARBA" id="ARBA00023136"/>
    </source>
</evidence>
<accession>A0A7Y9PJX5</accession>
<dbReference type="GO" id="GO:0016020">
    <property type="term" value="C:membrane"/>
    <property type="evidence" value="ECO:0007669"/>
    <property type="project" value="UniProtKB-SubCell"/>
</dbReference>
<keyword evidence="4 6" id="KW-0472">Membrane</keyword>
<dbReference type="EMBL" id="JACCCW010000002">
    <property type="protein sequence ID" value="NYF81212.1"/>
    <property type="molecule type" value="Genomic_DNA"/>
</dbReference>
<evidence type="ECO:0000256" key="5">
    <source>
        <dbReference type="SAM" id="MobiDB-lite"/>
    </source>
</evidence>
<keyword evidence="9" id="KW-1185">Reference proteome</keyword>
<comment type="subcellular location">
    <subcellularLocation>
        <location evidence="1">Membrane</location>
        <topology evidence="1">Single-pass membrane protein</topology>
    </subcellularLocation>
</comment>
<dbReference type="InterPro" id="IPR037682">
    <property type="entry name" value="TonB_C"/>
</dbReference>
<name>A0A7Y9PJX5_9BACT</name>
<dbReference type="PROSITE" id="PS52015">
    <property type="entry name" value="TONB_CTD"/>
    <property type="match status" value="1"/>
</dbReference>
<evidence type="ECO:0000256" key="3">
    <source>
        <dbReference type="ARBA" id="ARBA00022989"/>
    </source>
</evidence>
<evidence type="ECO:0000313" key="8">
    <source>
        <dbReference type="EMBL" id="NYF81212.1"/>
    </source>
</evidence>
<dbReference type="NCBIfam" id="TIGR01352">
    <property type="entry name" value="tonB_Cterm"/>
    <property type="match status" value="1"/>
</dbReference>